<evidence type="ECO:0000256" key="2">
    <source>
        <dbReference type="ARBA" id="ARBA00001946"/>
    </source>
</evidence>
<evidence type="ECO:0000256" key="1">
    <source>
        <dbReference type="ARBA" id="ARBA00000185"/>
    </source>
</evidence>
<feature type="region of interest" description="Disordered" evidence="12">
    <location>
        <begin position="427"/>
        <end position="463"/>
    </location>
</feature>
<gene>
    <name evidence="15" type="primary">LOC100844286</name>
    <name evidence="14" type="ORF">BRADI_3g38860v3</name>
</gene>
<organism evidence="14">
    <name type="scientific">Brachypodium distachyon</name>
    <name type="common">Purple false brome</name>
    <name type="synonym">Trachynia distachya</name>
    <dbReference type="NCBI Taxonomy" id="15368"/>
    <lineage>
        <taxon>Eukaryota</taxon>
        <taxon>Viridiplantae</taxon>
        <taxon>Streptophyta</taxon>
        <taxon>Embryophyta</taxon>
        <taxon>Tracheophyta</taxon>
        <taxon>Spermatophyta</taxon>
        <taxon>Magnoliopsida</taxon>
        <taxon>Liliopsida</taxon>
        <taxon>Poales</taxon>
        <taxon>Poaceae</taxon>
        <taxon>BOP clade</taxon>
        <taxon>Pooideae</taxon>
        <taxon>Stipodae</taxon>
        <taxon>Brachypodieae</taxon>
        <taxon>Brachypodium</taxon>
    </lineage>
</organism>
<evidence type="ECO:0000256" key="5">
    <source>
        <dbReference type="ARBA" id="ARBA00022741"/>
    </source>
</evidence>
<keyword evidence="7" id="KW-0799">Topoisomerase</keyword>
<evidence type="ECO:0000256" key="8">
    <source>
        <dbReference type="ARBA" id="ARBA00023125"/>
    </source>
</evidence>
<feature type="domain" description="Topo IIA-type catalytic" evidence="13">
    <location>
        <begin position="1"/>
        <end position="254"/>
    </location>
</feature>
<dbReference type="EMBL" id="CM000882">
    <property type="protein sequence ID" value="PNT68327.1"/>
    <property type="molecule type" value="Genomic_DNA"/>
</dbReference>
<feature type="compositionally biased region" description="Low complexity" evidence="12">
    <location>
        <begin position="373"/>
        <end position="384"/>
    </location>
</feature>
<reference evidence="14 15" key="1">
    <citation type="journal article" date="2010" name="Nature">
        <title>Genome sequencing and analysis of the model grass Brachypodium distachyon.</title>
        <authorList>
            <consortium name="International Brachypodium Initiative"/>
        </authorList>
    </citation>
    <scope>NUCLEOTIDE SEQUENCE [LARGE SCALE GENOMIC DNA]</scope>
    <source>
        <strain evidence="14">Bd21</strain>
        <strain evidence="15">cv. Bd21</strain>
    </source>
</reference>
<feature type="region of interest" description="Disordered" evidence="12">
    <location>
        <begin position="344"/>
        <end position="394"/>
    </location>
</feature>
<dbReference type="Gene3D" id="3.90.199.10">
    <property type="entry name" value="Topoisomerase II, domain 5"/>
    <property type="match status" value="1"/>
</dbReference>
<sequence length="463" mass="52104">MDPWYRGFKGRIEKISTTVEGSTYSTTGVIKFVNETTLLITELPIHCWTKDYLDFLMSLRIECIRDINHDNINVQVEEKNTENVTQESMEKKFNLITTVGTTNMHLFDRDGINIRKYKTPEEILEEFFGLRLECYEKRKKAQLDSLDLDLWKITNKVRFILGVGRGDITVIDRETDDLVLELYRKGFAPFSKSSESPEGGKRVLASDYEYLLSIPISSMVREKLHELYAEKAELEEKIKEVRRSEPRLLWMKDLDALEAELDRLDDLKRAEIERLETLRNRKKPTKKATANDGEAGVCKPVKSKPATQKKGKPNTKISQASVIEIVHDEAPQLDARPANNVVDSSSAHTEVLQKGDTCSNKGASKTGAEWGRKPTAAKTAPKPASRGTVATRKRTVSAAAAHGKINDAEAEKEMLAEDNIPRAAVVASPEKKVRRTRGRDATVAVAEPAARLKRGNKKKAQRA</sequence>
<dbReference type="InterPro" id="IPR013757">
    <property type="entry name" value="Topo_IIA_A_a_sf"/>
</dbReference>
<comment type="catalytic activity">
    <reaction evidence="1">
        <text>ATP-dependent breakage, passage and rejoining of double-stranded DNA.</text>
        <dbReference type="EC" id="5.6.2.2"/>
    </reaction>
</comment>
<dbReference type="SUPFAM" id="SSF56719">
    <property type="entry name" value="Type II DNA topoisomerase"/>
    <property type="match status" value="1"/>
</dbReference>
<reference evidence="14" key="2">
    <citation type="submission" date="2017-06" db="EMBL/GenBank/DDBJ databases">
        <title>WGS assembly of Brachypodium distachyon.</title>
        <authorList>
            <consortium name="The International Brachypodium Initiative"/>
            <person name="Lucas S."/>
            <person name="Harmon-Smith M."/>
            <person name="Lail K."/>
            <person name="Tice H."/>
            <person name="Grimwood J."/>
            <person name="Bruce D."/>
            <person name="Barry K."/>
            <person name="Shu S."/>
            <person name="Lindquist E."/>
            <person name="Wang M."/>
            <person name="Pitluck S."/>
            <person name="Vogel J.P."/>
            <person name="Garvin D.F."/>
            <person name="Mockler T.C."/>
            <person name="Schmutz J."/>
            <person name="Rokhsar D."/>
            <person name="Bevan M.W."/>
        </authorList>
    </citation>
    <scope>NUCLEOTIDE SEQUENCE</scope>
    <source>
        <strain evidence="14">Bd21</strain>
    </source>
</reference>
<evidence type="ECO:0000256" key="9">
    <source>
        <dbReference type="ARBA" id="ARBA00023235"/>
    </source>
</evidence>
<proteinExistence type="inferred from homology"/>
<dbReference type="Gene3D" id="3.30.1360.40">
    <property type="match status" value="1"/>
</dbReference>
<dbReference type="Gene3D" id="1.10.268.10">
    <property type="entry name" value="Topoisomerase, domain 3"/>
    <property type="match status" value="1"/>
</dbReference>
<dbReference type="InterPro" id="IPR013760">
    <property type="entry name" value="Topo_IIA-like_dom_sf"/>
</dbReference>
<dbReference type="OrthoDB" id="10061337at2759"/>
<dbReference type="PANTHER" id="PTHR10169:SF38">
    <property type="entry name" value="DNA TOPOISOMERASE 2"/>
    <property type="match status" value="1"/>
</dbReference>
<dbReference type="PRINTS" id="PR01158">
    <property type="entry name" value="TOPISMRASEII"/>
</dbReference>
<evidence type="ECO:0000313" key="16">
    <source>
        <dbReference type="Proteomes" id="UP000008810"/>
    </source>
</evidence>
<keyword evidence="5" id="KW-0547">Nucleotide-binding</keyword>
<evidence type="ECO:0000259" key="13">
    <source>
        <dbReference type="PROSITE" id="PS52040"/>
    </source>
</evidence>
<dbReference type="Pfam" id="PF00521">
    <property type="entry name" value="DNA_topoisoIV"/>
    <property type="match status" value="1"/>
</dbReference>
<protein>
    <recommendedName>
        <fullName evidence="4">DNA topoisomerase (ATP-hydrolyzing)</fullName>
        <ecNumber evidence="4">5.6.2.2</ecNumber>
    </recommendedName>
</protein>
<dbReference type="GO" id="GO:0003918">
    <property type="term" value="F:DNA topoisomerase type II (double strand cut, ATP-hydrolyzing) activity"/>
    <property type="evidence" value="ECO:0007669"/>
    <property type="project" value="UniProtKB-EC"/>
</dbReference>
<comment type="cofactor">
    <cofactor evidence="2">
        <name>Mg(2+)</name>
        <dbReference type="ChEBI" id="CHEBI:18420"/>
    </cofactor>
</comment>
<feature type="coiled-coil region" evidence="11">
    <location>
        <begin position="217"/>
        <end position="281"/>
    </location>
</feature>
<dbReference type="InterPro" id="IPR001154">
    <property type="entry name" value="TopoII_euk"/>
</dbReference>
<dbReference type="PANTHER" id="PTHR10169">
    <property type="entry name" value="DNA TOPOISOMERASE/GYRASE"/>
    <property type="match status" value="1"/>
</dbReference>
<name>A0A2K2D211_BRADI</name>
<dbReference type="Gramene" id="PNT68327">
    <property type="protein sequence ID" value="PNT68327"/>
    <property type="gene ID" value="BRADI_3g38860v3"/>
</dbReference>
<dbReference type="Proteomes" id="UP000008810">
    <property type="component" value="Chromosome 3"/>
</dbReference>
<comment type="similarity">
    <text evidence="3">Belongs to the type II topoisomerase family.</text>
</comment>
<dbReference type="InterPro" id="IPR002205">
    <property type="entry name" value="Topo_IIA_dom_A"/>
</dbReference>
<evidence type="ECO:0000256" key="10">
    <source>
        <dbReference type="PROSITE-ProRule" id="PRU01384"/>
    </source>
</evidence>
<reference evidence="15" key="3">
    <citation type="submission" date="2018-08" db="UniProtKB">
        <authorList>
            <consortium name="EnsemblPlants"/>
        </authorList>
    </citation>
    <scope>IDENTIFICATION</scope>
    <source>
        <strain evidence="15">cv. Bd21</strain>
    </source>
</reference>
<dbReference type="PROSITE" id="PS52040">
    <property type="entry name" value="TOPO_IIA"/>
    <property type="match status" value="1"/>
</dbReference>
<evidence type="ECO:0000256" key="6">
    <source>
        <dbReference type="ARBA" id="ARBA00022840"/>
    </source>
</evidence>
<keyword evidence="8 10" id="KW-0238">DNA-binding</keyword>
<keyword evidence="9" id="KW-0413">Isomerase</keyword>
<evidence type="ECO:0000256" key="11">
    <source>
        <dbReference type="SAM" id="Coils"/>
    </source>
</evidence>
<evidence type="ECO:0000256" key="12">
    <source>
        <dbReference type="SAM" id="MobiDB-lite"/>
    </source>
</evidence>
<keyword evidence="6" id="KW-0067">ATP-binding</keyword>
<dbReference type="GeneID" id="100844286"/>
<evidence type="ECO:0000256" key="3">
    <source>
        <dbReference type="ARBA" id="ARBA00011080"/>
    </source>
</evidence>
<keyword evidence="16" id="KW-1185">Reference proteome</keyword>
<dbReference type="RefSeq" id="XP_024318103.1">
    <property type="nucleotide sequence ID" value="XM_024462335.1"/>
</dbReference>
<keyword evidence="11" id="KW-0175">Coiled coil</keyword>
<dbReference type="GO" id="GO:0003677">
    <property type="term" value="F:DNA binding"/>
    <property type="evidence" value="ECO:0007669"/>
    <property type="project" value="UniProtKB-UniRule"/>
</dbReference>
<evidence type="ECO:0000256" key="4">
    <source>
        <dbReference type="ARBA" id="ARBA00012895"/>
    </source>
</evidence>
<dbReference type="EnsemblPlants" id="PNT68327">
    <property type="protein sequence ID" value="PNT68327"/>
    <property type="gene ID" value="BRADI_3g38860v3"/>
</dbReference>
<dbReference type="GO" id="GO:0005524">
    <property type="term" value="F:ATP binding"/>
    <property type="evidence" value="ECO:0007669"/>
    <property type="project" value="UniProtKB-KW"/>
</dbReference>
<dbReference type="AlphaFoldDB" id="A0A2K2D211"/>
<feature type="compositionally biased region" description="Basic residues" evidence="12">
    <location>
        <begin position="451"/>
        <end position="463"/>
    </location>
</feature>
<dbReference type="InterPro" id="IPR013758">
    <property type="entry name" value="Topo_IIA_A/C_ab"/>
</dbReference>
<dbReference type="STRING" id="15368.A0A2K2D211"/>
<dbReference type="InterPro" id="IPR050634">
    <property type="entry name" value="DNA_Topoisomerase_II"/>
</dbReference>
<dbReference type="EC" id="5.6.2.2" evidence="4"/>
<comment type="caution">
    <text evidence="10">Lacks conserved residue(s) required for the propagation of feature annotation.</text>
</comment>
<evidence type="ECO:0000256" key="7">
    <source>
        <dbReference type="ARBA" id="ARBA00023029"/>
    </source>
</evidence>
<dbReference type="GO" id="GO:0006265">
    <property type="term" value="P:DNA topological change"/>
    <property type="evidence" value="ECO:0007669"/>
    <property type="project" value="InterPro"/>
</dbReference>
<feature type="region of interest" description="Disordered" evidence="12">
    <location>
        <begin position="282"/>
        <end position="316"/>
    </location>
</feature>
<evidence type="ECO:0000313" key="14">
    <source>
        <dbReference type="EMBL" id="PNT68327.1"/>
    </source>
</evidence>
<evidence type="ECO:0000313" key="15">
    <source>
        <dbReference type="EnsemblPlants" id="PNT68327"/>
    </source>
</evidence>
<accession>A0A2K2D211</accession>
<dbReference type="SMART" id="SM00434">
    <property type="entry name" value="TOP4c"/>
    <property type="match status" value="1"/>
</dbReference>